<evidence type="ECO:0000256" key="9">
    <source>
        <dbReference type="ARBA" id="ARBA00023286"/>
    </source>
</evidence>
<dbReference type="GO" id="GO:0015276">
    <property type="term" value="F:ligand-gated monoatomic ion channel activity"/>
    <property type="evidence" value="ECO:0007669"/>
    <property type="project" value="InterPro"/>
</dbReference>
<dbReference type="InterPro" id="IPR019594">
    <property type="entry name" value="Glu/Gly-bd"/>
</dbReference>
<evidence type="ECO:0000313" key="13">
    <source>
        <dbReference type="EMBL" id="KAK9962134.1"/>
    </source>
</evidence>
<dbReference type="InterPro" id="IPR028082">
    <property type="entry name" value="Peripla_BP_I"/>
</dbReference>
<comment type="caution">
    <text evidence="13">The sequence shown here is derived from an EMBL/GenBank/DDBJ whole genome shotgun (WGS) entry which is preliminary data.</text>
</comment>
<protein>
    <recommendedName>
        <fullName evidence="12">Ionotropic glutamate receptor L-glutamate and glycine-binding domain-containing protein</fullName>
    </recommendedName>
</protein>
<dbReference type="Gene3D" id="3.40.50.2300">
    <property type="match status" value="2"/>
</dbReference>
<dbReference type="Pfam" id="PF01094">
    <property type="entry name" value="ANF_receptor"/>
    <property type="match status" value="1"/>
</dbReference>
<feature type="region of interest" description="Disordered" evidence="11">
    <location>
        <begin position="1"/>
        <end position="35"/>
    </location>
</feature>
<dbReference type="SUPFAM" id="SSF53822">
    <property type="entry name" value="Periplasmic binding protein-like I"/>
    <property type="match status" value="1"/>
</dbReference>
<keyword evidence="6" id="KW-0472">Membrane</keyword>
<evidence type="ECO:0000256" key="2">
    <source>
        <dbReference type="ARBA" id="ARBA00022448"/>
    </source>
</evidence>
<keyword evidence="3" id="KW-0812">Transmembrane</keyword>
<dbReference type="EMBL" id="JAWDJR010000015">
    <property type="protein sequence ID" value="KAK9962134.1"/>
    <property type="molecule type" value="Genomic_DNA"/>
</dbReference>
<keyword evidence="4" id="KW-1133">Transmembrane helix</keyword>
<evidence type="ECO:0000256" key="11">
    <source>
        <dbReference type="SAM" id="MobiDB-lite"/>
    </source>
</evidence>
<feature type="compositionally biased region" description="Basic and acidic residues" evidence="11">
    <location>
        <begin position="1"/>
        <end position="11"/>
    </location>
</feature>
<keyword evidence="14" id="KW-1185">Reference proteome</keyword>
<keyword evidence="7" id="KW-0675">Receptor</keyword>
<proteinExistence type="predicted"/>
<evidence type="ECO:0000256" key="6">
    <source>
        <dbReference type="ARBA" id="ARBA00023136"/>
    </source>
</evidence>
<dbReference type="InterPro" id="IPR001828">
    <property type="entry name" value="ANF_lig-bd_rcpt"/>
</dbReference>
<dbReference type="Pfam" id="PF10613">
    <property type="entry name" value="Lig_chan-Glu_bd"/>
    <property type="match status" value="1"/>
</dbReference>
<evidence type="ECO:0000256" key="3">
    <source>
        <dbReference type="ARBA" id="ARBA00022692"/>
    </source>
</evidence>
<evidence type="ECO:0000256" key="1">
    <source>
        <dbReference type="ARBA" id="ARBA00004141"/>
    </source>
</evidence>
<accession>A0AAW1ZPB0</accession>
<dbReference type="FunFam" id="3.40.190.10:FF:000210">
    <property type="entry name" value="Glutamate receptor ionotropic, kainate 1"/>
    <property type="match status" value="1"/>
</dbReference>
<dbReference type="SUPFAM" id="SSF53850">
    <property type="entry name" value="Periplasmic binding protein-like II"/>
    <property type="match status" value="1"/>
</dbReference>
<sequence>MGGSGEREERTGALNPCISHSQAKHHQSGWKPLQSTDNSKEALTEIWLSCTVVIPQRVFNPKRAPKCTICMATRQGGCVKGDPQGWTHEESKKMLAAWASLLFLAMWVRNATSGPLSFRIAAILDDPMECSRGERLAITLAKESINRSSNRSTTGKLEVDIFELLRDSEYETGETMCQIMSKGVVAVLGPSASPASNSIISNICGEKEVPYVKVAPEDILKVQFPRFTTLDLRPTNTDISMAVAGLLTFFNSSTSCLICAQADCLLNLEVLLRQFLISKETLSVRMLDDSQDPTPLLKEIRDDKTATIIVDANATMSHIILERASELGMLSVYYTYILTSLEFSLLRLDDLADQRVNIVGFSVFNRTHPFFQDFVLSLNRSWQENCDHAPFAGTPLSSALLFDAVHTVVAAVQELNRSQNVGATQLSCKSSKIWEHGTSLMNYLRMIGQWHSEHGLSMEKKLPSLNVTDTLFNTTLTITTILENPYVMLRANHQELEGNERYEGFCVDMLKELADILKFKYRIRLVGDGVYGVPGANGTWTGMVGELISR</sequence>
<dbReference type="Proteomes" id="UP001479290">
    <property type="component" value="Unassembled WGS sequence"/>
</dbReference>
<feature type="non-terminal residue" evidence="13">
    <location>
        <position position="550"/>
    </location>
</feature>
<keyword evidence="9" id="KW-1071">Ligand-gated ion channel</keyword>
<comment type="subcellular location">
    <subcellularLocation>
        <location evidence="1">Membrane</location>
        <topology evidence="1">Multi-pass membrane protein</topology>
    </subcellularLocation>
</comment>
<keyword evidence="8" id="KW-0325">Glycoprotein</keyword>
<evidence type="ECO:0000259" key="12">
    <source>
        <dbReference type="SMART" id="SM00918"/>
    </source>
</evidence>
<evidence type="ECO:0000256" key="8">
    <source>
        <dbReference type="ARBA" id="ARBA00023180"/>
    </source>
</evidence>
<dbReference type="InterPro" id="IPR015683">
    <property type="entry name" value="Ionotropic_Glu_rcpt"/>
</dbReference>
<evidence type="ECO:0000256" key="4">
    <source>
        <dbReference type="ARBA" id="ARBA00022989"/>
    </source>
</evidence>
<dbReference type="AlphaFoldDB" id="A0AAW1ZPB0"/>
<evidence type="ECO:0000256" key="7">
    <source>
        <dbReference type="ARBA" id="ARBA00023170"/>
    </source>
</evidence>
<feature type="domain" description="Ionotropic glutamate receptor L-glutamate and glycine-binding" evidence="12">
    <location>
        <begin position="485"/>
        <end position="549"/>
    </location>
</feature>
<reference evidence="13 14" key="1">
    <citation type="submission" date="2024-05" db="EMBL/GenBank/DDBJ databases">
        <title>A high-quality chromosomal-level genome assembly of Topmouth culter (Culter alburnus).</title>
        <authorList>
            <person name="Zhao H."/>
        </authorList>
    </citation>
    <scope>NUCLEOTIDE SEQUENCE [LARGE SCALE GENOMIC DNA]</scope>
    <source>
        <strain evidence="13">CATC2023</strain>
        <tissue evidence="13">Muscle</tissue>
    </source>
</reference>
<keyword evidence="5" id="KW-0406">Ion transport</keyword>
<dbReference type="Gene3D" id="3.40.190.10">
    <property type="entry name" value="Periplasmic binding protein-like II"/>
    <property type="match status" value="1"/>
</dbReference>
<evidence type="ECO:0000313" key="14">
    <source>
        <dbReference type="Proteomes" id="UP001479290"/>
    </source>
</evidence>
<name>A0AAW1ZPB0_CULAL</name>
<organism evidence="13 14">
    <name type="scientific">Culter alburnus</name>
    <name type="common">Topmouth culter</name>
    <dbReference type="NCBI Taxonomy" id="194366"/>
    <lineage>
        <taxon>Eukaryota</taxon>
        <taxon>Metazoa</taxon>
        <taxon>Chordata</taxon>
        <taxon>Craniata</taxon>
        <taxon>Vertebrata</taxon>
        <taxon>Euteleostomi</taxon>
        <taxon>Actinopterygii</taxon>
        <taxon>Neopterygii</taxon>
        <taxon>Teleostei</taxon>
        <taxon>Ostariophysi</taxon>
        <taxon>Cypriniformes</taxon>
        <taxon>Xenocyprididae</taxon>
        <taxon>Xenocypridinae</taxon>
        <taxon>Culter</taxon>
    </lineage>
</organism>
<keyword evidence="10" id="KW-0407">Ion channel</keyword>
<dbReference type="PANTHER" id="PTHR18966">
    <property type="entry name" value="IONOTROPIC GLUTAMATE RECEPTOR"/>
    <property type="match status" value="1"/>
</dbReference>
<gene>
    <name evidence="13" type="ORF">ABG768_007512</name>
</gene>
<evidence type="ECO:0000256" key="10">
    <source>
        <dbReference type="ARBA" id="ARBA00023303"/>
    </source>
</evidence>
<evidence type="ECO:0000256" key="5">
    <source>
        <dbReference type="ARBA" id="ARBA00023065"/>
    </source>
</evidence>
<dbReference type="SMART" id="SM00918">
    <property type="entry name" value="Lig_chan-Glu_bd"/>
    <property type="match status" value="1"/>
</dbReference>
<keyword evidence="2" id="KW-0813">Transport</keyword>
<dbReference type="GO" id="GO:0016020">
    <property type="term" value="C:membrane"/>
    <property type="evidence" value="ECO:0007669"/>
    <property type="project" value="UniProtKB-SubCell"/>
</dbReference>